<gene>
    <name evidence="1" type="primary">Piso0_000573</name>
    <name evidence="1" type="ORF">GNLVRS01_PISO0A12320g</name>
    <name evidence="2" type="ORF">GNLVRS01_PISO0B12387g</name>
</gene>
<keyword evidence="3" id="KW-1185">Reference proteome</keyword>
<dbReference type="HOGENOM" id="CLU_2347446_0_0_1"/>
<accession>G8YVT2</accession>
<proteinExistence type="predicted"/>
<reference evidence="3" key="2">
    <citation type="journal article" date="2012" name="G3 (Bethesda)">
        <title>Pichia sorbitophila, an interspecies yeast hybrid reveals early steps of genome resolution following polyploidization.</title>
        <authorList>
            <person name="Leh Louis V."/>
            <person name="Despons L."/>
            <person name="Friedrich A."/>
            <person name="Martin T."/>
            <person name="Durrens P."/>
            <person name="Casaregola S."/>
            <person name="Neuveglise C."/>
            <person name="Fairhead C."/>
            <person name="Marck C."/>
            <person name="Cruz J.A."/>
            <person name="Straub M.L."/>
            <person name="Kugler V."/>
            <person name="Sacerdot C."/>
            <person name="Uzunov Z."/>
            <person name="Thierry A."/>
            <person name="Weiss S."/>
            <person name="Bleykasten C."/>
            <person name="De Montigny J."/>
            <person name="Jacques N."/>
            <person name="Jung P."/>
            <person name="Lemaire M."/>
            <person name="Mallet S."/>
            <person name="Morel G."/>
            <person name="Richard G.F."/>
            <person name="Sarkar A."/>
            <person name="Savel G."/>
            <person name="Schacherer J."/>
            <person name="Seret M.L."/>
            <person name="Talla E."/>
            <person name="Samson G."/>
            <person name="Jubin C."/>
            <person name="Poulain J."/>
            <person name="Vacherie B."/>
            <person name="Barbe V."/>
            <person name="Pelletier E."/>
            <person name="Sherman D.J."/>
            <person name="Westhof E."/>
            <person name="Weissenbach J."/>
            <person name="Baret P.V."/>
            <person name="Wincker P."/>
            <person name="Gaillardin C."/>
            <person name="Dujon B."/>
            <person name="Souciet J.L."/>
        </authorList>
    </citation>
    <scope>NUCLEOTIDE SEQUENCE [LARGE SCALE GENOMIC DNA]</scope>
    <source>
        <strain evidence="3">ATCC MYA-4447 / BCRC 22081 / CBS 7064 / NBRC 10061 / NRRL Y-12695</strain>
    </source>
</reference>
<evidence type="ECO:0000313" key="3">
    <source>
        <dbReference type="Proteomes" id="UP000005222"/>
    </source>
</evidence>
<organism evidence="1 3">
    <name type="scientific">Pichia sorbitophila (strain ATCC MYA-4447 / BCRC 22081 / CBS 7064 / NBRC 10061 / NRRL Y-12695)</name>
    <name type="common">Hybrid yeast</name>
    <dbReference type="NCBI Taxonomy" id="559304"/>
    <lineage>
        <taxon>Eukaryota</taxon>
        <taxon>Fungi</taxon>
        <taxon>Dikarya</taxon>
        <taxon>Ascomycota</taxon>
        <taxon>Saccharomycotina</taxon>
        <taxon>Pichiomycetes</taxon>
        <taxon>Debaryomycetaceae</taxon>
        <taxon>Millerozyma</taxon>
    </lineage>
</organism>
<evidence type="ECO:0000313" key="1">
    <source>
        <dbReference type="EMBL" id="CCE72965.1"/>
    </source>
</evidence>
<dbReference type="EMBL" id="FO082058">
    <property type="protein sequence ID" value="CCE73526.1"/>
    <property type="molecule type" value="Genomic_DNA"/>
</dbReference>
<reference evidence="1" key="1">
    <citation type="submission" date="2011-10" db="EMBL/GenBank/DDBJ databases">
        <authorList>
            <person name="Genoscope - CEA"/>
        </authorList>
    </citation>
    <scope>NUCLEOTIDE SEQUENCE</scope>
    <source>
        <strain evidence="1">CBS 7064</strain>
    </source>
</reference>
<dbReference type="Proteomes" id="UP000005222">
    <property type="component" value="Chromosome B"/>
</dbReference>
<dbReference type="Proteomes" id="UP000005222">
    <property type="component" value="Chromosome A"/>
</dbReference>
<sequence length="97" mass="11229">MVIFKSDQHERSSHLVNMSGTHVDKLKNSLMRHYSNAAKTALEISRRRDEIGSHINPYQYDKAVALSRRFVAHTLDDGYIKRKNTVEKGFKADVFNH</sequence>
<dbReference type="InParanoid" id="G8YVT2"/>
<name>G8YVT2_PICSO</name>
<protein>
    <submittedName>
        <fullName evidence="1">Piso0_000573 protein</fullName>
    </submittedName>
</protein>
<dbReference type="AlphaFoldDB" id="G8YVT2"/>
<evidence type="ECO:0000313" key="2">
    <source>
        <dbReference type="EMBL" id="CCE73526.1"/>
    </source>
</evidence>
<dbReference type="EMBL" id="FO082059">
    <property type="protein sequence ID" value="CCE72965.1"/>
    <property type="molecule type" value="Genomic_DNA"/>
</dbReference>